<dbReference type="EC" id="6.3.2.12" evidence="6"/>
<dbReference type="Gene3D" id="3.90.190.20">
    <property type="entry name" value="Mur ligase, C-terminal domain"/>
    <property type="match status" value="1"/>
</dbReference>
<evidence type="ECO:0000256" key="18">
    <source>
        <dbReference type="PIRNR" id="PIRNR001563"/>
    </source>
</evidence>
<reference evidence="21 22" key="1">
    <citation type="submission" date="2019-10" db="EMBL/GenBank/DDBJ databases">
        <title>The Genome Sequence of Clostridium tarantellae Isolated from Fish Brain.</title>
        <authorList>
            <person name="Bano L."/>
            <person name="Kiel M."/>
            <person name="Sales G."/>
            <person name="Doxey A.C."/>
            <person name="Mansfield M.J."/>
            <person name="Schiavone M."/>
            <person name="Rossetto O."/>
            <person name="Pirazzini M."/>
            <person name="Dobrindt U."/>
            <person name="Montecucco C."/>
        </authorList>
    </citation>
    <scope>NUCLEOTIDE SEQUENCE [LARGE SCALE GENOMIC DNA]</scope>
    <source>
        <strain evidence="21 22">DSM 3997</strain>
    </source>
</reference>
<comment type="catalytic activity">
    <reaction evidence="17">
        <text>7,8-dihydropteroate + L-glutamate + ATP = 7,8-dihydrofolate + ADP + phosphate + H(+)</text>
        <dbReference type="Rhea" id="RHEA:23584"/>
        <dbReference type="ChEBI" id="CHEBI:15378"/>
        <dbReference type="ChEBI" id="CHEBI:17839"/>
        <dbReference type="ChEBI" id="CHEBI:29985"/>
        <dbReference type="ChEBI" id="CHEBI:30616"/>
        <dbReference type="ChEBI" id="CHEBI:43474"/>
        <dbReference type="ChEBI" id="CHEBI:57451"/>
        <dbReference type="ChEBI" id="CHEBI:456216"/>
        <dbReference type="EC" id="6.3.2.12"/>
    </reaction>
</comment>
<comment type="catalytic activity">
    <reaction evidence="16">
        <text>(6S)-5,6,7,8-tetrahydrofolyl-(gamma-L-Glu)(n) + L-glutamate + ATP = (6S)-5,6,7,8-tetrahydrofolyl-(gamma-L-Glu)(n+1) + ADP + phosphate + H(+)</text>
        <dbReference type="Rhea" id="RHEA:10580"/>
        <dbReference type="Rhea" id="RHEA-COMP:14738"/>
        <dbReference type="Rhea" id="RHEA-COMP:14740"/>
        <dbReference type="ChEBI" id="CHEBI:15378"/>
        <dbReference type="ChEBI" id="CHEBI:29985"/>
        <dbReference type="ChEBI" id="CHEBI:30616"/>
        <dbReference type="ChEBI" id="CHEBI:43474"/>
        <dbReference type="ChEBI" id="CHEBI:141005"/>
        <dbReference type="ChEBI" id="CHEBI:456216"/>
        <dbReference type="EC" id="6.3.2.17"/>
    </reaction>
</comment>
<dbReference type="RefSeq" id="WP_152890542.1">
    <property type="nucleotide sequence ID" value="NZ_WHJC01000175.1"/>
</dbReference>
<comment type="pathway">
    <text evidence="3">Cofactor biosynthesis; tetrahydrofolylpolyglutamate biosynthesis.</text>
</comment>
<evidence type="ECO:0000259" key="19">
    <source>
        <dbReference type="Pfam" id="PF02875"/>
    </source>
</evidence>
<dbReference type="PANTHER" id="PTHR11136">
    <property type="entry name" value="FOLYLPOLYGLUTAMATE SYNTHASE-RELATED"/>
    <property type="match status" value="1"/>
</dbReference>
<keyword evidence="9 18" id="KW-0436">Ligase</keyword>
<dbReference type="InterPro" id="IPR036565">
    <property type="entry name" value="Mur-like_cat_sf"/>
</dbReference>
<dbReference type="Proteomes" id="UP000430345">
    <property type="component" value="Unassembled WGS sequence"/>
</dbReference>
<dbReference type="Gene3D" id="3.40.1190.10">
    <property type="entry name" value="Mur-like, catalytic domain"/>
    <property type="match status" value="1"/>
</dbReference>
<dbReference type="PROSITE" id="PS01012">
    <property type="entry name" value="FOLYLPOLYGLU_SYNT_2"/>
    <property type="match status" value="1"/>
</dbReference>
<proteinExistence type="inferred from homology"/>
<dbReference type="NCBIfam" id="TIGR01499">
    <property type="entry name" value="folC"/>
    <property type="match status" value="1"/>
</dbReference>
<feature type="domain" description="Mur ligase central" evidence="20">
    <location>
        <begin position="44"/>
        <end position="270"/>
    </location>
</feature>
<dbReference type="Pfam" id="PF08245">
    <property type="entry name" value="Mur_ligase_M"/>
    <property type="match status" value="1"/>
</dbReference>
<evidence type="ECO:0000256" key="1">
    <source>
        <dbReference type="ARBA" id="ARBA00001946"/>
    </source>
</evidence>
<dbReference type="OrthoDB" id="9809356at2"/>
<keyword evidence="10" id="KW-0479">Metal-binding</keyword>
<feature type="domain" description="Mur ligase C-terminal" evidence="19">
    <location>
        <begin position="297"/>
        <end position="416"/>
    </location>
</feature>
<comment type="similarity">
    <text evidence="4 18">Belongs to the folylpolyglutamate synthase family.</text>
</comment>
<evidence type="ECO:0000256" key="4">
    <source>
        <dbReference type="ARBA" id="ARBA00008276"/>
    </source>
</evidence>
<evidence type="ECO:0000256" key="7">
    <source>
        <dbReference type="ARBA" id="ARBA00013025"/>
    </source>
</evidence>
<dbReference type="AlphaFoldDB" id="A0A6I1MTN8"/>
<dbReference type="GO" id="GO:0004326">
    <property type="term" value="F:tetrahydrofolylpolyglutamate synthase activity"/>
    <property type="evidence" value="ECO:0007669"/>
    <property type="project" value="UniProtKB-EC"/>
</dbReference>
<evidence type="ECO:0000256" key="13">
    <source>
        <dbReference type="ARBA" id="ARBA00022842"/>
    </source>
</evidence>
<organism evidence="21 22">
    <name type="scientific">Clostridium tarantellae</name>
    <dbReference type="NCBI Taxonomy" id="39493"/>
    <lineage>
        <taxon>Bacteria</taxon>
        <taxon>Bacillati</taxon>
        <taxon>Bacillota</taxon>
        <taxon>Clostridia</taxon>
        <taxon>Eubacteriales</taxon>
        <taxon>Clostridiaceae</taxon>
        <taxon>Clostridium</taxon>
    </lineage>
</organism>
<protein>
    <recommendedName>
        <fullName evidence="8">Dihydrofolate synthase/folylpolyglutamate synthase</fullName>
        <ecNumber evidence="6">6.3.2.12</ecNumber>
        <ecNumber evidence="7">6.3.2.17</ecNumber>
    </recommendedName>
    <alternativeName>
        <fullName evidence="15">Tetrahydrofolylpolyglutamate synthase</fullName>
    </alternativeName>
</protein>
<evidence type="ECO:0000259" key="20">
    <source>
        <dbReference type="Pfam" id="PF08245"/>
    </source>
</evidence>
<evidence type="ECO:0000256" key="11">
    <source>
        <dbReference type="ARBA" id="ARBA00022741"/>
    </source>
</evidence>
<evidence type="ECO:0000313" key="21">
    <source>
        <dbReference type="EMBL" id="MPQ44241.1"/>
    </source>
</evidence>
<evidence type="ECO:0000256" key="5">
    <source>
        <dbReference type="ARBA" id="ARBA00011245"/>
    </source>
</evidence>
<evidence type="ECO:0000256" key="9">
    <source>
        <dbReference type="ARBA" id="ARBA00022598"/>
    </source>
</evidence>
<dbReference type="GO" id="GO:0008841">
    <property type="term" value="F:dihydrofolate synthase activity"/>
    <property type="evidence" value="ECO:0007669"/>
    <property type="project" value="UniProtKB-EC"/>
</dbReference>
<dbReference type="InterPro" id="IPR036615">
    <property type="entry name" value="Mur_ligase_C_dom_sf"/>
</dbReference>
<dbReference type="GO" id="GO:0046656">
    <property type="term" value="P:folic acid biosynthetic process"/>
    <property type="evidence" value="ECO:0007669"/>
    <property type="project" value="UniProtKB-KW"/>
</dbReference>
<dbReference type="SUPFAM" id="SSF53244">
    <property type="entry name" value="MurD-like peptide ligases, peptide-binding domain"/>
    <property type="match status" value="1"/>
</dbReference>
<keyword evidence="14" id="KW-0289">Folate biosynthesis</keyword>
<comment type="pathway">
    <text evidence="2">Cofactor biosynthesis; tetrahydrofolate biosynthesis; 7,8-dihydrofolate from 2-amino-4-hydroxy-6-hydroxymethyl-7,8-dihydropteridine diphosphate and 4-aminobenzoate: step 2/2.</text>
</comment>
<dbReference type="PIRSF" id="PIRSF001563">
    <property type="entry name" value="Folylpolyglu_synth"/>
    <property type="match status" value="1"/>
</dbReference>
<dbReference type="InterPro" id="IPR004101">
    <property type="entry name" value="Mur_ligase_C"/>
</dbReference>
<evidence type="ECO:0000256" key="2">
    <source>
        <dbReference type="ARBA" id="ARBA00004799"/>
    </source>
</evidence>
<dbReference type="InterPro" id="IPR013221">
    <property type="entry name" value="Mur_ligase_cen"/>
</dbReference>
<dbReference type="PANTHER" id="PTHR11136:SF0">
    <property type="entry name" value="DIHYDROFOLATE SYNTHETASE-RELATED"/>
    <property type="match status" value="1"/>
</dbReference>
<keyword evidence="13" id="KW-0460">Magnesium</keyword>
<dbReference type="InterPro" id="IPR001645">
    <property type="entry name" value="Folylpolyglutamate_synth"/>
</dbReference>
<dbReference type="GO" id="GO:0046872">
    <property type="term" value="F:metal ion binding"/>
    <property type="evidence" value="ECO:0007669"/>
    <property type="project" value="UniProtKB-KW"/>
</dbReference>
<evidence type="ECO:0000256" key="6">
    <source>
        <dbReference type="ARBA" id="ARBA00013023"/>
    </source>
</evidence>
<name>A0A6I1MTN8_9CLOT</name>
<evidence type="ECO:0000256" key="10">
    <source>
        <dbReference type="ARBA" id="ARBA00022723"/>
    </source>
</evidence>
<evidence type="ECO:0000256" key="12">
    <source>
        <dbReference type="ARBA" id="ARBA00022840"/>
    </source>
</evidence>
<gene>
    <name evidence="21" type="ORF">GBZ86_10765</name>
</gene>
<evidence type="ECO:0000256" key="8">
    <source>
        <dbReference type="ARBA" id="ARBA00019357"/>
    </source>
</evidence>
<dbReference type="InterPro" id="IPR018109">
    <property type="entry name" value="Folylpolyglutamate_synth_CS"/>
</dbReference>
<comment type="caution">
    <text evidence="21">The sequence shown here is derived from an EMBL/GenBank/DDBJ whole genome shotgun (WGS) entry which is preliminary data.</text>
</comment>
<dbReference type="SUPFAM" id="SSF53623">
    <property type="entry name" value="MurD-like peptide ligases, catalytic domain"/>
    <property type="match status" value="1"/>
</dbReference>
<evidence type="ECO:0000256" key="15">
    <source>
        <dbReference type="ARBA" id="ARBA00030592"/>
    </source>
</evidence>
<dbReference type="PROSITE" id="PS01011">
    <property type="entry name" value="FOLYLPOLYGLU_SYNT_1"/>
    <property type="match status" value="1"/>
</dbReference>
<dbReference type="GO" id="GO:0005524">
    <property type="term" value="F:ATP binding"/>
    <property type="evidence" value="ECO:0007669"/>
    <property type="project" value="UniProtKB-KW"/>
</dbReference>
<keyword evidence="11 18" id="KW-0547">Nucleotide-binding</keyword>
<evidence type="ECO:0000313" key="22">
    <source>
        <dbReference type="Proteomes" id="UP000430345"/>
    </source>
</evidence>
<comment type="cofactor">
    <cofactor evidence="1">
        <name>Mg(2+)</name>
        <dbReference type="ChEBI" id="CHEBI:18420"/>
    </cofactor>
</comment>
<keyword evidence="22" id="KW-1185">Reference proteome</keyword>
<evidence type="ECO:0000256" key="17">
    <source>
        <dbReference type="ARBA" id="ARBA00049161"/>
    </source>
</evidence>
<dbReference type="FunFam" id="3.40.1190.10:FF:000004">
    <property type="entry name" value="Dihydrofolate synthase/folylpolyglutamate synthase"/>
    <property type="match status" value="1"/>
</dbReference>
<keyword evidence="12 18" id="KW-0067">ATP-binding</keyword>
<dbReference type="Pfam" id="PF02875">
    <property type="entry name" value="Mur_ligase_C"/>
    <property type="match status" value="1"/>
</dbReference>
<dbReference type="EC" id="6.3.2.17" evidence="7"/>
<dbReference type="GO" id="GO:0005737">
    <property type="term" value="C:cytoplasm"/>
    <property type="evidence" value="ECO:0007669"/>
    <property type="project" value="TreeGrafter"/>
</dbReference>
<evidence type="ECO:0000256" key="3">
    <source>
        <dbReference type="ARBA" id="ARBA00005150"/>
    </source>
</evidence>
<accession>A0A6I1MTN8</accession>
<sequence length="432" mass="48986">MNYNEAIAYIENTSKFGMNFGLERIEKILELLDNPQKKIKCIHVGGTNGKGSTTAMIASILKEAGYKVGMYTSPYIEFFEERIQINNKNISKDDLIDALEKVKNVIDKVIKLGYDNPTQFEIITAIMFYYFAKENVDYAIIEVGLGGRLDATNVINPLLVVLTSISYDHMNILGNTIEEITFEKCGIIKRGCMVVSYPQQDNVFEIINKKCIDTKSNLYLVSENSLKSLSINKDSFIQEITINILEEKFNLNLPLLGEHQINNCLVAVTAIMTLRNLGLNVDDNSIINGIRKVKWIGRMEVLSKDPLIVIDGAHNIDGIKKLSNSLSKYFNYNKLNLIIGMLGDKQVDEMVNEIIKYSSNIIVTEPHNHRAENINSLYNKILSKNKKCFAIEQYEEALKKGINLLGNEDMLLISGSLYMIGDMRKIIKKYYN</sequence>
<comment type="subunit">
    <text evidence="5">Monomer.</text>
</comment>
<evidence type="ECO:0000256" key="16">
    <source>
        <dbReference type="ARBA" id="ARBA00047493"/>
    </source>
</evidence>
<dbReference type="EMBL" id="WHJC01000175">
    <property type="protein sequence ID" value="MPQ44241.1"/>
    <property type="molecule type" value="Genomic_DNA"/>
</dbReference>
<evidence type="ECO:0000256" key="14">
    <source>
        <dbReference type="ARBA" id="ARBA00022909"/>
    </source>
</evidence>